<name>A0A2M9X8Z6_9LEPT</name>
<dbReference type="OrthoDB" id="9806522at2"/>
<reference evidence="2 3" key="1">
    <citation type="submission" date="2017-07" db="EMBL/GenBank/DDBJ databases">
        <title>Leptospira spp. isolated from tropical soils.</title>
        <authorList>
            <person name="Thibeaux R."/>
            <person name="Iraola G."/>
            <person name="Ferres I."/>
            <person name="Bierque E."/>
            <person name="Girault D."/>
            <person name="Soupe-Gilbert M.-E."/>
            <person name="Picardeau M."/>
            <person name="Goarant C."/>
        </authorList>
    </citation>
    <scope>NUCLEOTIDE SEQUENCE [LARGE SCALE GENOMIC DNA]</scope>
    <source>
        <strain evidence="2 3">MCA1-C-A1</strain>
    </source>
</reference>
<organism evidence="2 3">
    <name type="scientific">Leptospira hartskeerlii</name>
    <dbReference type="NCBI Taxonomy" id="2023177"/>
    <lineage>
        <taxon>Bacteria</taxon>
        <taxon>Pseudomonadati</taxon>
        <taxon>Spirochaetota</taxon>
        <taxon>Spirochaetia</taxon>
        <taxon>Leptospirales</taxon>
        <taxon>Leptospiraceae</taxon>
        <taxon>Leptospira</taxon>
    </lineage>
</organism>
<proteinExistence type="predicted"/>
<dbReference type="AlphaFoldDB" id="A0A2M9X8Z6"/>
<protein>
    <recommendedName>
        <fullName evidence="1">Cation efflux protein cytoplasmic domain-containing protein</fullName>
    </recommendedName>
</protein>
<comment type="caution">
    <text evidence="2">The sequence shown here is derived from an EMBL/GenBank/DDBJ whole genome shotgun (WGS) entry which is preliminary data.</text>
</comment>
<dbReference type="Gene3D" id="3.30.70.1350">
    <property type="entry name" value="Cation efflux protein, cytoplasmic domain"/>
    <property type="match status" value="1"/>
</dbReference>
<evidence type="ECO:0000313" key="2">
    <source>
        <dbReference type="EMBL" id="PJZ24134.1"/>
    </source>
</evidence>
<gene>
    <name evidence="2" type="ORF">CH357_17460</name>
</gene>
<evidence type="ECO:0000259" key="1">
    <source>
        <dbReference type="Pfam" id="PF16916"/>
    </source>
</evidence>
<dbReference type="InterPro" id="IPR027470">
    <property type="entry name" value="Cation_efflux_CTD"/>
</dbReference>
<accession>A0A2M9X8Z6</accession>
<dbReference type="RefSeq" id="WP_100708052.1">
    <property type="nucleotide sequence ID" value="NZ_NPDL01000001.1"/>
</dbReference>
<dbReference type="EMBL" id="NPDN01000010">
    <property type="protein sequence ID" value="PJZ24134.1"/>
    <property type="molecule type" value="Genomic_DNA"/>
</dbReference>
<dbReference type="Pfam" id="PF16916">
    <property type="entry name" value="ZT_dimer"/>
    <property type="match status" value="1"/>
</dbReference>
<dbReference type="Proteomes" id="UP000232196">
    <property type="component" value="Unassembled WGS sequence"/>
</dbReference>
<dbReference type="SUPFAM" id="SSF160240">
    <property type="entry name" value="Cation efflux protein cytoplasmic domain-like"/>
    <property type="match status" value="1"/>
</dbReference>
<keyword evidence="3" id="KW-1185">Reference proteome</keyword>
<feature type="domain" description="Cation efflux protein cytoplasmic" evidence="1">
    <location>
        <begin position="7"/>
        <end position="78"/>
    </location>
</feature>
<dbReference type="InterPro" id="IPR036837">
    <property type="entry name" value="Cation_efflux_CTD_sf"/>
</dbReference>
<sequence length="83" mass="10153">MVFDFSDEYKETIQNILSERFSQVSKIYELKARSKGERKFLEFRLEFNKDIHPLEYPKILESLLDDLKQEFPYTEIIIYPNQR</sequence>
<evidence type="ECO:0000313" key="3">
    <source>
        <dbReference type="Proteomes" id="UP000232196"/>
    </source>
</evidence>